<comment type="caution">
    <text evidence="4">The sequence shown here is derived from an EMBL/GenBank/DDBJ whole genome shotgun (WGS) entry which is preliminary data.</text>
</comment>
<evidence type="ECO:0000259" key="3">
    <source>
        <dbReference type="Pfam" id="PF13514"/>
    </source>
</evidence>
<feature type="coiled-coil region" evidence="1">
    <location>
        <begin position="231"/>
        <end position="327"/>
    </location>
</feature>
<keyword evidence="2" id="KW-0472">Membrane</keyword>
<gene>
    <name evidence="4" type="ORF">KC675_03015</name>
</gene>
<reference evidence="4" key="1">
    <citation type="submission" date="2020-04" db="EMBL/GenBank/DDBJ databases">
        <authorList>
            <person name="Zhang T."/>
        </authorList>
    </citation>
    <scope>NUCLEOTIDE SEQUENCE</scope>
    <source>
        <strain evidence="4">HKST-UBA15</strain>
    </source>
</reference>
<keyword evidence="2" id="KW-0812">Transmembrane</keyword>
<dbReference type="InterPro" id="IPR027417">
    <property type="entry name" value="P-loop_NTPase"/>
</dbReference>
<organism evidence="4 5">
    <name type="scientific">Candidatus Dojkabacteria bacterium</name>
    <dbReference type="NCBI Taxonomy" id="2099670"/>
    <lineage>
        <taxon>Bacteria</taxon>
        <taxon>Candidatus Dojkabacteria</taxon>
    </lineage>
</organism>
<dbReference type="AlphaFoldDB" id="A0A955I8T3"/>
<protein>
    <submittedName>
        <fullName evidence="4">AAA family ATPase</fullName>
    </submittedName>
</protein>
<dbReference type="InterPro" id="IPR038734">
    <property type="entry name" value="YhaN_AAA"/>
</dbReference>
<dbReference type="SUPFAM" id="SSF52540">
    <property type="entry name" value="P-loop containing nucleoside triphosphate hydrolases"/>
    <property type="match status" value="1"/>
</dbReference>
<evidence type="ECO:0000313" key="5">
    <source>
        <dbReference type="Proteomes" id="UP000745577"/>
    </source>
</evidence>
<reference evidence="4" key="2">
    <citation type="journal article" date="2021" name="Microbiome">
        <title>Successional dynamics and alternative stable states in a saline activated sludge microbial community over 9 years.</title>
        <authorList>
            <person name="Wang Y."/>
            <person name="Ye J."/>
            <person name="Ju F."/>
            <person name="Liu L."/>
            <person name="Boyd J.A."/>
            <person name="Deng Y."/>
            <person name="Parks D.H."/>
            <person name="Jiang X."/>
            <person name="Yin X."/>
            <person name="Woodcroft B.J."/>
            <person name="Tyson G.W."/>
            <person name="Hugenholtz P."/>
            <person name="Polz M.F."/>
            <person name="Zhang T."/>
        </authorList>
    </citation>
    <scope>NUCLEOTIDE SEQUENCE</scope>
    <source>
        <strain evidence="4">HKST-UBA15</strain>
    </source>
</reference>
<dbReference type="Gene3D" id="3.40.50.300">
    <property type="entry name" value="P-loop containing nucleotide triphosphate hydrolases"/>
    <property type="match status" value="2"/>
</dbReference>
<feature type="coiled-coil region" evidence="1">
    <location>
        <begin position="513"/>
        <end position="571"/>
    </location>
</feature>
<dbReference type="EMBL" id="JAGQLL010000032">
    <property type="protein sequence ID" value="MCA9380129.1"/>
    <property type="molecule type" value="Genomic_DNA"/>
</dbReference>
<keyword evidence="1" id="KW-0175">Coiled coil</keyword>
<feature type="domain" description="YhaN AAA" evidence="3">
    <location>
        <begin position="1"/>
        <end position="180"/>
    </location>
</feature>
<sequence length="661" mass="74925">MKIKNIKLEKYKKFKNLSLDLDPGVNVVVGDNEAGKSTLAQAIMDLLYVDPSTKAVSFVNTRKSWGTSHMPQLEMTFHALQSVFLLSKDFQKKTILLKNLDTKKQVDTYKESLDNLKKIIGVTSEQLYRKTAFINQGDVALVDSSDDLLREITDMSTGGGGQNGVQKIIKSLQNELGSLTRGLERPANNPGPIKLQQDRIQKITDYLKDKKSLWEKRQLASTTQDESGSELEKVSSKIEEIEELLSNYKIAKEAKSNLVKIVAEIKSIEEKLQKVEKLGLEIEQLKSESKKYSNFENSQIENDLKLIIGLEQSIKLAEKELKNVGAESGINQQDLEPIKTSKESKFPVQLATHLIISLAFVVLTIFSFLSQESALVPLVILALGFFINLAVFLWLKLNSKTVDVSSNKSYEDSMTKLENQLKDRITNDEGKLKVVLDKYGVKDTNEFYSLKADYISIKTKYSDLFSQREVILGGEDIEKVKKHQLELLYSKKDIETNVLTEKVQNTQLSAEKYLEKSRELDKLEIQQRNLKDKLVASKTRVSDSTVEYSEIVSLEEELENSKKYLSDLIQKQKVLQLTIATMQEAVIGVSKSANKILEKTISDKLGKITSNHYTKIQVKPDLTIQVYSNEKNDWVDPINELSRGTIDQIYFLVRLGFLKLI</sequence>
<feature type="transmembrane region" description="Helical" evidence="2">
    <location>
        <begin position="350"/>
        <end position="369"/>
    </location>
</feature>
<feature type="non-terminal residue" evidence="4">
    <location>
        <position position="661"/>
    </location>
</feature>
<proteinExistence type="predicted"/>
<evidence type="ECO:0000256" key="1">
    <source>
        <dbReference type="SAM" id="Coils"/>
    </source>
</evidence>
<evidence type="ECO:0000256" key="2">
    <source>
        <dbReference type="SAM" id="Phobius"/>
    </source>
</evidence>
<feature type="transmembrane region" description="Helical" evidence="2">
    <location>
        <begin position="375"/>
        <end position="395"/>
    </location>
</feature>
<dbReference type="PANTHER" id="PTHR41259">
    <property type="entry name" value="DOUBLE-STRAND BREAK REPAIR RAD50 ATPASE, PUTATIVE-RELATED"/>
    <property type="match status" value="1"/>
</dbReference>
<accession>A0A955I8T3</accession>
<dbReference type="Pfam" id="PF13514">
    <property type="entry name" value="AAA_27"/>
    <property type="match status" value="1"/>
</dbReference>
<name>A0A955I8T3_9BACT</name>
<dbReference type="Proteomes" id="UP000745577">
    <property type="component" value="Unassembled WGS sequence"/>
</dbReference>
<keyword evidence="2" id="KW-1133">Transmembrane helix</keyword>
<dbReference type="PANTHER" id="PTHR41259:SF1">
    <property type="entry name" value="DOUBLE-STRAND BREAK REPAIR RAD50 ATPASE, PUTATIVE-RELATED"/>
    <property type="match status" value="1"/>
</dbReference>
<evidence type="ECO:0000313" key="4">
    <source>
        <dbReference type="EMBL" id="MCA9380129.1"/>
    </source>
</evidence>